<evidence type="ECO:0000313" key="4">
    <source>
        <dbReference type="Proteomes" id="UP001597237"/>
    </source>
</evidence>
<protein>
    <submittedName>
        <fullName evidence="3">Amidohydrolase family protein</fullName>
    </submittedName>
</protein>
<dbReference type="InterPro" id="IPR032465">
    <property type="entry name" value="ACMSD"/>
</dbReference>
<keyword evidence="4" id="KW-1185">Reference proteome</keyword>
<comment type="caution">
    <text evidence="3">The sequence shown here is derived from an EMBL/GenBank/DDBJ whole genome shotgun (WGS) entry which is preliminary data.</text>
</comment>
<keyword evidence="1" id="KW-0456">Lyase</keyword>
<evidence type="ECO:0000313" key="3">
    <source>
        <dbReference type="EMBL" id="MFD1782791.1"/>
    </source>
</evidence>
<proteinExistence type="predicted"/>
<dbReference type="Proteomes" id="UP001597237">
    <property type="component" value="Unassembled WGS sequence"/>
</dbReference>
<evidence type="ECO:0000256" key="1">
    <source>
        <dbReference type="ARBA" id="ARBA00023239"/>
    </source>
</evidence>
<accession>A0ABW4MYD5</accession>
<dbReference type="EMBL" id="JBHUEY010000001">
    <property type="protein sequence ID" value="MFD1782791.1"/>
    <property type="molecule type" value="Genomic_DNA"/>
</dbReference>
<dbReference type="PANTHER" id="PTHR21240:SF19">
    <property type="entry name" value="CATALYTIC_ HYDROLASE"/>
    <property type="match status" value="1"/>
</dbReference>
<name>A0ABW4MYD5_9CAUL</name>
<reference evidence="4" key="1">
    <citation type="journal article" date="2019" name="Int. J. Syst. Evol. Microbiol.">
        <title>The Global Catalogue of Microorganisms (GCM) 10K type strain sequencing project: providing services to taxonomists for standard genome sequencing and annotation.</title>
        <authorList>
            <consortium name="The Broad Institute Genomics Platform"/>
            <consortium name="The Broad Institute Genome Sequencing Center for Infectious Disease"/>
            <person name="Wu L."/>
            <person name="Ma J."/>
        </authorList>
    </citation>
    <scope>NUCLEOTIDE SEQUENCE [LARGE SCALE GENOMIC DNA]</scope>
    <source>
        <strain evidence="4">DFY28</strain>
    </source>
</reference>
<dbReference type="SUPFAM" id="SSF51556">
    <property type="entry name" value="Metallo-dependent hydrolases"/>
    <property type="match status" value="1"/>
</dbReference>
<sequence length="315" mass="34778">MIIDFECDTPTREAVEDTVRLIQQGRGFDKEGYAQMMAPGWAAQLGMSLEEFNDAKAARGLTALALELCEKDMARAMSHQDVIAMLDGAGVSMACIGNAGRRASNEDVARFAAEYPDRLIPWFRIWGDEGEAGAAALEHGVRELGCRGFEVSCYRENRRINDPAYWPFLATCVELDIPVRITAGMHLLSDRAYDLAHPRYLDEVAIRFPELRIVAALTGWPWVAETCAIASRHKNIWIDFACRRVKHMLAPGAGYEALIYYGARNLQDKVIFGSGWGTQAVPLAQLVAETAELPLKESVRAKWMGGNAARVLGVG</sequence>
<dbReference type="InterPro" id="IPR006680">
    <property type="entry name" value="Amidohydro-rel"/>
</dbReference>
<dbReference type="RefSeq" id="WP_377282678.1">
    <property type="nucleotide sequence ID" value="NZ_JBHRSI010000007.1"/>
</dbReference>
<feature type="domain" description="Amidohydrolase-related" evidence="2">
    <location>
        <begin position="86"/>
        <end position="313"/>
    </location>
</feature>
<dbReference type="InterPro" id="IPR032466">
    <property type="entry name" value="Metal_Hydrolase"/>
</dbReference>
<evidence type="ECO:0000259" key="2">
    <source>
        <dbReference type="Pfam" id="PF04909"/>
    </source>
</evidence>
<dbReference type="Gene3D" id="3.20.20.140">
    <property type="entry name" value="Metal-dependent hydrolases"/>
    <property type="match status" value="1"/>
</dbReference>
<gene>
    <name evidence="3" type="ORF">ACFSC0_05255</name>
</gene>
<organism evidence="3 4">
    <name type="scientific">Phenylobacterium terrae</name>
    <dbReference type="NCBI Taxonomy" id="2665495"/>
    <lineage>
        <taxon>Bacteria</taxon>
        <taxon>Pseudomonadati</taxon>
        <taxon>Pseudomonadota</taxon>
        <taxon>Alphaproteobacteria</taxon>
        <taxon>Caulobacterales</taxon>
        <taxon>Caulobacteraceae</taxon>
        <taxon>Phenylobacterium</taxon>
    </lineage>
</organism>
<dbReference type="Pfam" id="PF04909">
    <property type="entry name" value="Amidohydro_2"/>
    <property type="match status" value="1"/>
</dbReference>
<dbReference type="PANTHER" id="PTHR21240">
    <property type="entry name" value="2-AMINO-3-CARBOXYLMUCONATE-6-SEMIALDEHYDE DECARBOXYLASE"/>
    <property type="match status" value="1"/>
</dbReference>